<dbReference type="GO" id="GO:0016787">
    <property type="term" value="F:hydrolase activity"/>
    <property type="evidence" value="ECO:0007669"/>
    <property type="project" value="InterPro"/>
</dbReference>
<dbReference type="Gene3D" id="2.60.120.200">
    <property type="match status" value="1"/>
</dbReference>
<dbReference type="STRING" id="1121365.GCA_000375365_00104"/>
<dbReference type="PROSITE" id="PS51318">
    <property type="entry name" value="TAT"/>
    <property type="match status" value="1"/>
</dbReference>
<protein>
    <submittedName>
        <fullName evidence="4">Cell wall anchor domain protein</fullName>
    </submittedName>
</protein>
<evidence type="ECO:0000313" key="4">
    <source>
        <dbReference type="EMBL" id="PKF68363.1"/>
    </source>
</evidence>
<sequence length="609" mass="65628">MTSPQLLPRRRFLSLGALALGTAALCHPALARARASAADGSGFSLGVLPDTQFYSRYATPDTGNLYRARYGSEPYEEQVRWLIEHREELGIAFVTHLGDVVDQAEVIQEWEVASAAMGLLDRAGLPYSILPGNHDLSEAAPTHFGEFFPASRSACRERYAAPNNECEYHLVRAAGREFLVLALAWRADNAALAWARGVLDAHPRVPTIVTSHEITGIRPDGEIFLTEEYGERLWRDLIAPRDQVFLTLAGHHHGAGYTVRRNDRGNEVIHVLQDYQMAYQGGNGLLGLLHLDLAAGTLSMTALSPWVAAKPAEALTRYDEALLGEPDSWTHPLPPRVASPGSPGPDYAERARSIIAAGYAPAAIDPGRAPRGAEDYPRVPAAAHWRPSASRPGVLVDVSGNGNHAATAGRAAPRIAPEAHPLSADGSALLWPAGHRAWLRTAPHAPLNFMTFDEGYTLETFLLIDPAFGEENFWMGALGRLGRRGGEEPDEPPAVLALSSLREVQWSAVATRGDTSGTSDWSHEVPLGQWFHVAVVNDAAANTIEMFIDGAPILRDVLGASGLATAGEPWLIGASVWAGRPDTPWVGGVGETRLVARPLGSDEWLTARG</sequence>
<dbReference type="OrthoDB" id="9772095at2"/>
<dbReference type="Proteomes" id="UP000233249">
    <property type="component" value="Unassembled WGS sequence"/>
</dbReference>
<reference evidence="4 5" key="1">
    <citation type="submission" date="2017-12" db="EMBL/GenBank/DDBJ databases">
        <title>Corynebacterium mastitidis 16-1433 Genome.</title>
        <authorList>
            <person name="Gulvik C.A."/>
        </authorList>
    </citation>
    <scope>NUCLEOTIDE SEQUENCE [LARGE SCALE GENOMIC DNA]</scope>
    <source>
        <strain evidence="4 5">16-1433</strain>
    </source>
</reference>
<dbReference type="RefSeq" id="WP_101173879.1">
    <property type="nucleotide sequence ID" value="NZ_JAKRKB010000004.1"/>
</dbReference>
<feature type="region of interest" description="Disordered" evidence="1">
    <location>
        <begin position="326"/>
        <end position="346"/>
    </location>
</feature>
<name>A0A2N0X6N4_9CORY</name>
<gene>
    <name evidence="4" type="ORF">CXB45_07435</name>
</gene>
<dbReference type="PANTHER" id="PTHR43143:SF5">
    <property type="entry name" value="SECRETED PROTEIN"/>
    <property type="match status" value="1"/>
</dbReference>
<evidence type="ECO:0000313" key="5">
    <source>
        <dbReference type="Proteomes" id="UP000233249"/>
    </source>
</evidence>
<accession>A0A2N0X6N4</accession>
<dbReference type="SUPFAM" id="SSF56300">
    <property type="entry name" value="Metallo-dependent phosphatases"/>
    <property type="match status" value="1"/>
</dbReference>
<dbReference type="InterPro" id="IPR029052">
    <property type="entry name" value="Metallo-depent_PP-like"/>
</dbReference>
<dbReference type="InterPro" id="IPR006311">
    <property type="entry name" value="TAT_signal"/>
</dbReference>
<keyword evidence="2" id="KW-0732">Signal</keyword>
<evidence type="ECO:0000256" key="2">
    <source>
        <dbReference type="SAM" id="SignalP"/>
    </source>
</evidence>
<feature type="signal peptide" evidence="2">
    <location>
        <begin position="1"/>
        <end position="31"/>
    </location>
</feature>
<organism evidence="4 5">
    <name type="scientific">Corynebacterium mastitidis</name>
    <dbReference type="NCBI Taxonomy" id="161890"/>
    <lineage>
        <taxon>Bacteria</taxon>
        <taxon>Bacillati</taxon>
        <taxon>Actinomycetota</taxon>
        <taxon>Actinomycetes</taxon>
        <taxon>Mycobacteriales</taxon>
        <taxon>Corynebacteriaceae</taxon>
        <taxon>Corynebacterium</taxon>
    </lineage>
</organism>
<dbReference type="Pfam" id="PF13385">
    <property type="entry name" value="Laminin_G_3"/>
    <property type="match status" value="1"/>
</dbReference>
<proteinExistence type="predicted"/>
<evidence type="ECO:0000256" key="1">
    <source>
        <dbReference type="SAM" id="MobiDB-lite"/>
    </source>
</evidence>
<dbReference type="Gene3D" id="3.60.21.10">
    <property type="match status" value="1"/>
</dbReference>
<dbReference type="SUPFAM" id="SSF49899">
    <property type="entry name" value="Concanavalin A-like lectins/glucanases"/>
    <property type="match status" value="1"/>
</dbReference>
<dbReference type="InterPro" id="IPR051918">
    <property type="entry name" value="STPP_CPPED1"/>
</dbReference>
<dbReference type="AlphaFoldDB" id="A0A2N0X6N4"/>
<dbReference type="InterPro" id="IPR013320">
    <property type="entry name" value="ConA-like_dom_sf"/>
</dbReference>
<feature type="chain" id="PRO_5039539039" evidence="2">
    <location>
        <begin position="32"/>
        <end position="609"/>
    </location>
</feature>
<dbReference type="EMBL" id="PJAF01000020">
    <property type="protein sequence ID" value="PKF68363.1"/>
    <property type="molecule type" value="Genomic_DNA"/>
</dbReference>
<dbReference type="InterPro" id="IPR004843">
    <property type="entry name" value="Calcineurin-like_PHP"/>
</dbReference>
<dbReference type="Pfam" id="PF00149">
    <property type="entry name" value="Metallophos"/>
    <property type="match status" value="1"/>
</dbReference>
<dbReference type="PANTHER" id="PTHR43143">
    <property type="entry name" value="METALLOPHOSPHOESTERASE, CALCINEURIN SUPERFAMILY"/>
    <property type="match status" value="1"/>
</dbReference>
<comment type="caution">
    <text evidence="4">The sequence shown here is derived from an EMBL/GenBank/DDBJ whole genome shotgun (WGS) entry which is preliminary data.</text>
</comment>
<evidence type="ECO:0000259" key="3">
    <source>
        <dbReference type="Pfam" id="PF00149"/>
    </source>
</evidence>
<feature type="domain" description="Calcineurin-like phosphoesterase" evidence="3">
    <location>
        <begin position="72"/>
        <end position="259"/>
    </location>
</feature>